<dbReference type="RefSeq" id="WP_117396923.1">
    <property type="nucleotide sequence ID" value="NZ_CP021331.1"/>
</dbReference>
<organism evidence="2 3">
    <name type="scientific">Maritalea myrionectae</name>
    <dbReference type="NCBI Taxonomy" id="454601"/>
    <lineage>
        <taxon>Bacteria</taxon>
        <taxon>Pseudomonadati</taxon>
        <taxon>Pseudomonadota</taxon>
        <taxon>Alphaproteobacteria</taxon>
        <taxon>Hyphomicrobiales</taxon>
        <taxon>Devosiaceae</taxon>
        <taxon>Maritalea</taxon>
    </lineage>
</organism>
<proteinExistence type="predicted"/>
<keyword evidence="1" id="KW-0812">Transmembrane</keyword>
<gene>
    <name evidence="2" type="ORF">MXMO3_03466</name>
</gene>
<reference evidence="2 3" key="1">
    <citation type="submission" date="2017-05" db="EMBL/GenBank/DDBJ databases">
        <title>Genome Analysis of Maritalea myrionectae HL2708#5.</title>
        <authorList>
            <consortium name="Cotde Inc.-PKNU"/>
            <person name="Jang D."/>
            <person name="Oh H.-M."/>
        </authorList>
    </citation>
    <scope>NUCLEOTIDE SEQUENCE [LARGE SCALE GENOMIC DNA]</scope>
    <source>
        <strain evidence="2 3">HL2708#5</strain>
        <plasmid evidence="3">phl2708x3</plasmid>
    </source>
</reference>
<feature type="transmembrane region" description="Helical" evidence="1">
    <location>
        <begin position="87"/>
        <end position="108"/>
    </location>
</feature>
<evidence type="ECO:0000313" key="2">
    <source>
        <dbReference type="EMBL" id="AVX05969.1"/>
    </source>
</evidence>
<accession>A0A2R4MJ22</accession>
<name>A0A2R4MJ22_9HYPH</name>
<dbReference type="EMBL" id="CP021331">
    <property type="protein sequence ID" value="AVX05969.1"/>
    <property type="molecule type" value="Genomic_DNA"/>
</dbReference>
<dbReference type="KEGG" id="mmyr:MXMO3_03466"/>
<keyword evidence="3" id="KW-1185">Reference proteome</keyword>
<keyword evidence="2" id="KW-0614">Plasmid</keyword>
<feature type="transmembrane region" description="Helical" evidence="1">
    <location>
        <begin position="47"/>
        <end position="67"/>
    </location>
</feature>
<dbReference type="AlphaFoldDB" id="A0A2R4MJ22"/>
<sequence>MTNFLKRFWGHLTHEDDTFKNGLFVILFIIALLTIVFSGWLSSEFRAIGSLLFLTLMGYQNTFFYTLSGLPVDQNDREKVFYKSASWPVYLARHALTLAVLALFFVAANFVYPFQFLAVAIVVFAVISIKRYFDISRSQTKHQ</sequence>
<keyword evidence="1" id="KW-0472">Membrane</keyword>
<protein>
    <submittedName>
        <fullName evidence="2">Uncharacterized protein</fullName>
    </submittedName>
</protein>
<feature type="transmembrane region" description="Helical" evidence="1">
    <location>
        <begin position="21"/>
        <end position="41"/>
    </location>
</feature>
<geneLocation type="plasmid" evidence="3">
    <name>phl2708x3</name>
</geneLocation>
<feature type="transmembrane region" description="Helical" evidence="1">
    <location>
        <begin position="114"/>
        <end position="133"/>
    </location>
</feature>
<evidence type="ECO:0000256" key="1">
    <source>
        <dbReference type="SAM" id="Phobius"/>
    </source>
</evidence>
<keyword evidence="1" id="KW-1133">Transmembrane helix</keyword>
<evidence type="ECO:0000313" key="3">
    <source>
        <dbReference type="Proteomes" id="UP000258927"/>
    </source>
</evidence>
<dbReference type="Proteomes" id="UP000258927">
    <property type="component" value="Plasmid pHL2708X3"/>
</dbReference>